<keyword evidence="6" id="KW-1185">Reference proteome</keyword>
<evidence type="ECO:0000256" key="2">
    <source>
        <dbReference type="ARBA" id="ARBA00023242"/>
    </source>
</evidence>
<dbReference type="OrthoDB" id="4078573at2759"/>
<protein>
    <recommendedName>
        <fullName evidence="4">Zn(2)-C6 fungal-type domain-containing protein</fullName>
    </recommendedName>
</protein>
<dbReference type="InterPro" id="IPR021858">
    <property type="entry name" value="Fun_TF"/>
</dbReference>
<accession>A0A6A7A8Z7</accession>
<feature type="compositionally biased region" description="Polar residues" evidence="3">
    <location>
        <begin position="175"/>
        <end position="194"/>
    </location>
</feature>
<dbReference type="CDD" id="cd12148">
    <property type="entry name" value="fungal_TF_MHR"/>
    <property type="match status" value="1"/>
</dbReference>
<dbReference type="GO" id="GO:0000976">
    <property type="term" value="F:transcription cis-regulatory region binding"/>
    <property type="evidence" value="ECO:0007669"/>
    <property type="project" value="TreeGrafter"/>
</dbReference>
<evidence type="ECO:0000256" key="3">
    <source>
        <dbReference type="SAM" id="MobiDB-lite"/>
    </source>
</evidence>
<dbReference type="GO" id="GO:0000981">
    <property type="term" value="F:DNA-binding transcription factor activity, RNA polymerase II-specific"/>
    <property type="evidence" value="ECO:0007669"/>
    <property type="project" value="InterPro"/>
</dbReference>
<feature type="compositionally biased region" description="Pro residues" evidence="3">
    <location>
        <begin position="1"/>
        <end position="12"/>
    </location>
</feature>
<feature type="domain" description="Zn(2)-C6 fungal-type" evidence="4">
    <location>
        <begin position="40"/>
        <end position="70"/>
    </location>
</feature>
<evidence type="ECO:0000256" key="1">
    <source>
        <dbReference type="ARBA" id="ARBA00004123"/>
    </source>
</evidence>
<dbReference type="GO" id="GO:0045944">
    <property type="term" value="P:positive regulation of transcription by RNA polymerase II"/>
    <property type="evidence" value="ECO:0007669"/>
    <property type="project" value="TreeGrafter"/>
</dbReference>
<organism evidence="5 6">
    <name type="scientific">Ophiobolus disseminans</name>
    <dbReference type="NCBI Taxonomy" id="1469910"/>
    <lineage>
        <taxon>Eukaryota</taxon>
        <taxon>Fungi</taxon>
        <taxon>Dikarya</taxon>
        <taxon>Ascomycota</taxon>
        <taxon>Pezizomycotina</taxon>
        <taxon>Dothideomycetes</taxon>
        <taxon>Pleosporomycetidae</taxon>
        <taxon>Pleosporales</taxon>
        <taxon>Pleosporineae</taxon>
        <taxon>Phaeosphaeriaceae</taxon>
        <taxon>Ophiobolus</taxon>
    </lineage>
</organism>
<dbReference type="PANTHER" id="PTHR37534:SF40">
    <property type="entry name" value="ZN(2)-C6 FUNGAL-TYPE DOMAIN-CONTAINING PROTEIN"/>
    <property type="match status" value="1"/>
</dbReference>
<dbReference type="SUPFAM" id="SSF57701">
    <property type="entry name" value="Zn2/Cys6 DNA-binding domain"/>
    <property type="match status" value="1"/>
</dbReference>
<sequence>MATTVTPPPSDPSPGSRSVPSKKRESDATPDGKPKRTRTGCLTCRERHLKCDETKPCCNNCSKSQRECNWGKKLNFLDTTCERNAYLIPKGTDYCIAFQDESRIIAGEYVGGREMYPVEEPDHHVPMVTNGFDMGPPGGLAAPLSARQHLPPMQGLAPEPYSQAQHSYNFDHQRTSQQQHTRALSNYSNPTHSPYTMEHSASPAPMPTRDYLKSQEEVLYMQVFVEEIGIWMDSMDAHKHFSRLLPFHALNEPMLLHAFLACGARHLALVNPKYSEEKALHYYDVATRDLLHSLQDPDRDTILCATTAVILNVYEIMGERALQRMNHIAGARALIKECRWNARSTGIGAACFWLNVGMEILSCLHFNWQVAWDPEDWGIEMDFTPETESGKEEVWTHRILYIVARTCNFRASIPRNADVARQTLQDRYAEWSRLKDMTDRWNENIPRTMHPMAYLYPGQTLSGSAFPEVWLVKRTSIVARLFYHTCLVLLAQINPYQGPSEPEMWTMQEQNSKFICGISAHVKDRGVASVALRSLAIAGECLTDRREQEEVLQIFDKIRQETGWRVGFVNTELKQRWGWDTPQAQEQQQQHVNGHTQDTNMAYQQQQMQQQQIVVQQQMPPTPLPPPTIQPRRPPAFGNPLLVADFNMPQHPYQTHYVPANIVQQQQPPSLLQPPLNGMNGYGGQHFY</sequence>
<dbReference type="SMART" id="SM00066">
    <property type="entry name" value="GAL4"/>
    <property type="match status" value="1"/>
</dbReference>
<feature type="compositionally biased region" description="Basic and acidic residues" evidence="3">
    <location>
        <begin position="22"/>
        <end position="34"/>
    </location>
</feature>
<dbReference type="PROSITE" id="PS00463">
    <property type="entry name" value="ZN2_CY6_FUNGAL_1"/>
    <property type="match status" value="1"/>
</dbReference>
<evidence type="ECO:0000313" key="6">
    <source>
        <dbReference type="Proteomes" id="UP000799424"/>
    </source>
</evidence>
<dbReference type="Pfam" id="PF11951">
    <property type="entry name" value="Fungal_trans_2"/>
    <property type="match status" value="1"/>
</dbReference>
<dbReference type="AlphaFoldDB" id="A0A6A7A8Z7"/>
<comment type="subcellular location">
    <subcellularLocation>
        <location evidence="1">Nucleus</location>
    </subcellularLocation>
</comment>
<keyword evidence="2" id="KW-0539">Nucleus</keyword>
<name>A0A6A7A8Z7_9PLEO</name>
<dbReference type="PANTHER" id="PTHR37534">
    <property type="entry name" value="TRANSCRIPTIONAL ACTIVATOR PROTEIN UGA3"/>
    <property type="match status" value="1"/>
</dbReference>
<feature type="region of interest" description="Disordered" evidence="3">
    <location>
        <begin position="173"/>
        <end position="207"/>
    </location>
</feature>
<dbReference type="PROSITE" id="PS50048">
    <property type="entry name" value="ZN2_CY6_FUNGAL_2"/>
    <property type="match status" value="1"/>
</dbReference>
<reference evidence="5" key="1">
    <citation type="journal article" date="2020" name="Stud. Mycol.">
        <title>101 Dothideomycetes genomes: a test case for predicting lifestyles and emergence of pathogens.</title>
        <authorList>
            <person name="Haridas S."/>
            <person name="Albert R."/>
            <person name="Binder M."/>
            <person name="Bloem J."/>
            <person name="Labutti K."/>
            <person name="Salamov A."/>
            <person name="Andreopoulos B."/>
            <person name="Baker S."/>
            <person name="Barry K."/>
            <person name="Bills G."/>
            <person name="Bluhm B."/>
            <person name="Cannon C."/>
            <person name="Castanera R."/>
            <person name="Culley D."/>
            <person name="Daum C."/>
            <person name="Ezra D."/>
            <person name="Gonzalez J."/>
            <person name="Henrissat B."/>
            <person name="Kuo A."/>
            <person name="Liang C."/>
            <person name="Lipzen A."/>
            <person name="Lutzoni F."/>
            <person name="Magnuson J."/>
            <person name="Mondo S."/>
            <person name="Nolan M."/>
            <person name="Ohm R."/>
            <person name="Pangilinan J."/>
            <person name="Park H.-J."/>
            <person name="Ramirez L."/>
            <person name="Alfaro M."/>
            <person name="Sun H."/>
            <person name="Tritt A."/>
            <person name="Yoshinaga Y."/>
            <person name="Zwiers L.-H."/>
            <person name="Turgeon B."/>
            <person name="Goodwin S."/>
            <person name="Spatafora J."/>
            <person name="Crous P."/>
            <person name="Grigoriev I."/>
        </authorList>
    </citation>
    <scope>NUCLEOTIDE SEQUENCE</scope>
    <source>
        <strain evidence="5">CBS 113818</strain>
    </source>
</reference>
<dbReference type="InterPro" id="IPR001138">
    <property type="entry name" value="Zn2Cys6_DnaBD"/>
</dbReference>
<dbReference type="CDD" id="cd00067">
    <property type="entry name" value="GAL4"/>
    <property type="match status" value="1"/>
</dbReference>
<dbReference type="Gene3D" id="4.10.240.10">
    <property type="entry name" value="Zn(2)-C6 fungal-type DNA-binding domain"/>
    <property type="match status" value="1"/>
</dbReference>
<evidence type="ECO:0000313" key="5">
    <source>
        <dbReference type="EMBL" id="KAF2829189.1"/>
    </source>
</evidence>
<dbReference type="GO" id="GO:0008270">
    <property type="term" value="F:zinc ion binding"/>
    <property type="evidence" value="ECO:0007669"/>
    <property type="project" value="InterPro"/>
</dbReference>
<dbReference type="Pfam" id="PF00172">
    <property type="entry name" value="Zn_clus"/>
    <property type="match status" value="1"/>
</dbReference>
<dbReference type="EMBL" id="MU006221">
    <property type="protein sequence ID" value="KAF2829189.1"/>
    <property type="molecule type" value="Genomic_DNA"/>
</dbReference>
<evidence type="ECO:0000259" key="4">
    <source>
        <dbReference type="PROSITE" id="PS50048"/>
    </source>
</evidence>
<proteinExistence type="predicted"/>
<dbReference type="Proteomes" id="UP000799424">
    <property type="component" value="Unassembled WGS sequence"/>
</dbReference>
<dbReference type="GO" id="GO:0005634">
    <property type="term" value="C:nucleus"/>
    <property type="evidence" value="ECO:0007669"/>
    <property type="project" value="UniProtKB-SubCell"/>
</dbReference>
<feature type="region of interest" description="Disordered" evidence="3">
    <location>
        <begin position="1"/>
        <end position="37"/>
    </location>
</feature>
<dbReference type="InterPro" id="IPR036864">
    <property type="entry name" value="Zn2-C6_fun-type_DNA-bd_sf"/>
</dbReference>
<gene>
    <name evidence="5" type="ORF">CC86DRAFT_185917</name>
</gene>